<reference evidence="1 2" key="1">
    <citation type="submission" date="2018-06" db="EMBL/GenBank/DDBJ databases">
        <title>Natronomonas sp. F16-60 a new haloarchaeon isolated from a solar saltern of Isla Cristina, Huelva, Spain.</title>
        <authorList>
            <person name="Duran-Viseras A."/>
            <person name="Sanchez-Porro C."/>
            <person name="Ventosa A."/>
        </authorList>
    </citation>
    <scope>NUCLEOTIDE SEQUENCE [LARGE SCALE GENOMIC DNA]</scope>
    <source>
        <strain evidence="1 2">F16-60</strain>
    </source>
</reference>
<gene>
    <name evidence="1" type="ORF">DP107_18305</name>
</gene>
<accession>A0A554MUH0</accession>
<dbReference type="InParanoid" id="A0A554MUH0"/>
<dbReference type="Proteomes" id="UP000319894">
    <property type="component" value="Unassembled WGS sequence"/>
</dbReference>
<name>A0A554MUH0_9EURY</name>
<proteinExistence type="predicted"/>
<protein>
    <submittedName>
        <fullName evidence="1">Uncharacterized protein</fullName>
    </submittedName>
</protein>
<dbReference type="AlphaFoldDB" id="A0A554MUH0"/>
<keyword evidence="2" id="KW-1185">Reference proteome</keyword>
<comment type="caution">
    <text evidence="1">The sequence shown here is derived from an EMBL/GenBank/DDBJ whole genome shotgun (WGS) entry which is preliminary data.</text>
</comment>
<evidence type="ECO:0000313" key="2">
    <source>
        <dbReference type="Proteomes" id="UP000319894"/>
    </source>
</evidence>
<dbReference type="OrthoDB" id="377842at2157"/>
<evidence type="ECO:0000313" key="1">
    <source>
        <dbReference type="EMBL" id="TSD08776.1"/>
    </source>
</evidence>
<organism evidence="1 2">
    <name type="scientific">Haloglomus irregulare</name>
    <dbReference type="NCBI Taxonomy" id="2234134"/>
    <lineage>
        <taxon>Archaea</taxon>
        <taxon>Methanobacteriati</taxon>
        <taxon>Methanobacteriota</taxon>
        <taxon>Stenosarchaea group</taxon>
        <taxon>Halobacteria</taxon>
        <taxon>Halobacteriales</taxon>
        <taxon>Natronomonadaceae</taxon>
        <taxon>Haloglomus</taxon>
    </lineage>
</organism>
<dbReference type="RefSeq" id="WP_144263547.1">
    <property type="nucleotide sequence ID" value="NZ_QMDX01000026.1"/>
</dbReference>
<sequence>MSSSSEPADQAAALVADPSLYEPFAANYSDEISFYSALRGSAQESLSFEEYVELRQVFLDRGPTEAIRDRLEERLDRSLKNMALGTSPRGRAYAASTLEQLEQRRRTFERLDVAVPPLASAVRTTVEYLYDDAEEPVERRETLDRLLSAVPANEHAAVEYVARAWLSEAVLAADTPVARLERALSAYLDVVPEPEAPTAGETAAEYRAAARKRSFADPDKRRLWEAALHASPSVETFREYLYLTATDAVEGYRHGDQDVSRADLLLAQRHLRLLDTVTPSPERSDRATYVRSYRHLASAIEAGGGRWLTDRAGVPQPQWETVADEYARAAAAVEPVSVERFVKYLSKAFRHAAHATDDWASRHQLHISAQRLFERLEPTTLAADRQVSPADVESTVTGTLHTHRCREYEAQAHRAFAETAYEEVAWAAEQAREAATAAPQRSIRLHDLDTIETIAAARTAERRGDFEDALDRYDGVETSDDELRAGVASHRQLCRVKQLLDGGRHDTALAKAHEWFEPGSAVVLAAEAGCGLLPALDDDSLTVSDQFLTVDAAVLSALAPLIRLATVGGAVSEPTRRQIVDCLVAL</sequence>
<dbReference type="EMBL" id="QMDX01000026">
    <property type="protein sequence ID" value="TSD08776.1"/>
    <property type="molecule type" value="Genomic_DNA"/>
</dbReference>